<protein>
    <submittedName>
        <fullName evidence="4">Phosphatidylserine decarboxylase family protein</fullName>
    </submittedName>
</protein>
<keyword evidence="5" id="KW-1185">Reference proteome</keyword>
<evidence type="ECO:0000256" key="1">
    <source>
        <dbReference type="ARBA" id="ARBA00022793"/>
    </source>
</evidence>
<dbReference type="GO" id="GO:0004609">
    <property type="term" value="F:phosphatidylserine decarboxylase activity"/>
    <property type="evidence" value="ECO:0007669"/>
    <property type="project" value="InterPro"/>
</dbReference>
<dbReference type="PANTHER" id="PTHR10067:SF9">
    <property type="entry name" value="PHOSPHATIDYLSERINE DECARBOXYLASE FAMILY PROTEIN (AFU_ORTHOLOGUE AFUA_7G01730)"/>
    <property type="match status" value="1"/>
</dbReference>
<dbReference type="InterPro" id="IPR022237">
    <property type="entry name" value="PsiD-like"/>
</dbReference>
<evidence type="ECO:0000259" key="3">
    <source>
        <dbReference type="Pfam" id="PF12588"/>
    </source>
</evidence>
<evidence type="ECO:0000313" key="4">
    <source>
        <dbReference type="EMBL" id="OCL07073.1"/>
    </source>
</evidence>
<sequence length="444" mass="50417">MAMNSTSTTPLVPRIGHWLPANHDIIRHWLSNLIEYVDSHKRDLDSVLQEFQDFIEGDEHVEKLACLMFKQVPNKAPYDKDPTGKPQVRDYRHMFRLFNEILVRAPEWSKAADEVGLIGFPINAIIDWPMGTEAGFEFFKMRHVNRHFKNVLNKWAEFLSSGDSTHVLNEDEEGWFSPEAIKALEDKGNNVVSLSTEYTFEQLYICDPSAKHLGFKSWDDFFTRKFCDGIRPVASPEENSVIVNACESAPWRRSENVQLKDEFWLKEQPYSLIDIMNGDDLASEFAGGTVYQAFLSALSYHRWHSPVDGKVLKILKIPGTYYSENRYEGFPDPDPAGPDRSQGYIAEVATRSVIFIKAENDSIGLMCIVHIGMSEVSSCEYTVAEGYNVTKGEEIGMFHYGGSTHCLIFRPEVNLKWSYDVPDGSWDAGNIPVNSVLAVVDTSM</sequence>
<feature type="domain" description="L-tryptophan decarboxylase PsiD-like" evidence="3">
    <location>
        <begin position="47"/>
        <end position="183"/>
    </location>
</feature>
<keyword evidence="1" id="KW-0210">Decarboxylase</keyword>
<dbReference type="GO" id="GO:0006646">
    <property type="term" value="P:phosphatidylethanolamine biosynthetic process"/>
    <property type="evidence" value="ECO:0007669"/>
    <property type="project" value="TreeGrafter"/>
</dbReference>
<dbReference type="OrthoDB" id="5973539at2759"/>
<dbReference type="EMBL" id="KV749930">
    <property type="protein sequence ID" value="OCL07073.1"/>
    <property type="molecule type" value="Genomic_DNA"/>
</dbReference>
<dbReference type="AlphaFoldDB" id="A0A8E2EYN9"/>
<dbReference type="PANTHER" id="PTHR10067">
    <property type="entry name" value="PHOSPHATIDYLSERINE DECARBOXYLASE"/>
    <property type="match status" value="1"/>
</dbReference>
<dbReference type="InterPro" id="IPR003817">
    <property type="entry name" value="PS_Dcarbxylase"/>
</dbReference>
<organism evidence="4 5">
    <name type="scientific">Glonium stellatum</name>
    <dbReference type="NCBI Taxonomy" id="574774"/>
    <lineage>
        <taxon>Eukaryota</taxon>
        <taxon>Fungi</taxon>
        <taxon>Dikarya</taxon>
        <taxon>Ascomycota</taxon>
        <taxon>Pezizomycotina</taxon>
        <taxon>Dothideomycetes</taxon>
        <taxon>Pleosporomycetidae</taxon>
        <taxon>Gloniales</taxon>
        <taxon>Gloniaceae</taxon>
        <taxon>Glonium</taxon>
    </lineage>
</organism>
<name>A0A8E2EYN9_9PEZI</name>
<dbReference type="Pfam" id="PF12588">
    <property type="entry name" value="PSDC"/>
    <property type="match status" value="1"/>
</dbReference>
<accession>A0A8E2EYN9</accession>
<gene>
    <name evidence="4" type="ORF">AOQ84DRAFT_65619</name>
</gene>
<dbReference type="Proteomes" id="UP000250140">
    <property type="component" value="Unassembled WGS sequence"/>
</dbReference>
<dbReference type="GO" id="GO:0005739">
    <property type="term" value="C:mitochondrion"/>
    <property type="evidence" value="ECO:0007669"/>
    <property type="project" value="TreeGrafter"/>
</dbReference>
<evidence type="ECO:0000313" key="5">
    <source>
        <dbReference type="Proteomes" id="UP000250140"/>
    </source>
</evidence>
<dbReference type="Pfam" id="PF02666">
    <property type="entry name" value="PS_Dcarbxylase"/>
    <property type="match status" value="1"/>
</dbReference>
<proteinExistence type="predicted"/>
<reference evidence="4 5" key="1">
    <citation type="journal article" date="2016" name="Nat. Commun.">
        <title>Ectomycorrhizal ecology is imprinted in the genome of the dominant symbiotic fungus Cenococcum geophilum.</title>
        <authorList>
            <consortium name="DOE Joint Genome Institute"/>
            <person name="Peter M."/>
            <person name="Kohler A."/>
            <person name="Ohm R.A."/>
            <person name="Kuo A."/>
            <person name="Krutzmann J."/>
            <person name="Morin E."/>
            <person name="Arend M."/>
            <person name="Barry K.W."/>
            <person name="Binder M."/>
            <person name="Choi C."/>
            <person name="Clum A."/>
            <person name="Copeland A."/>
            <person name="Grisel N."/>
            <person name="Haridas S."/>
            <person name="Kipfer T."/>
            <person name="LaButti K."/>
            <person name="Lindquist E."/>
            <person name="Lipzen A."/>
            <person name="Maire R."/>
            <person name="Meier B."/>
            <person name="Mihaltcheva S."/>
            <person name="Molinier V."/>
            <person name="Murat C."/>
            <person name="Poggeler S."/>
            <person name="Quandt C.A."/>
            <person name="Sperisen C."/>
            <person name="Tritt A."/>
            <person name="Tisserant E."/>
            <person name="Crous P.W."/>
            <person name="Henrissat B."/>
            <person name="Nehls U."/>
            <person name="Egli S."/>
            <person name="Spatafora J.W."/>
            <person name="Grigoriev I.V."/>
            <person name="Martin F.M."/>
        </authorList>
    </citation>
    <scope>NUCLEOTIDE SEQUENCE [LARGE SCALE GENOMIC DNA]</scope>
    <source>
        <strain evidence="4 5">CBS 207.34</strain>
    </source>
</reference>
<evidence type="ECO:0000256" key="2">
    <source>
        <dbReference type="ARBA" id="ARBA00023239"/>
    </source>
</evidence>
<keyword evidence="2" id="KW-0456">Lyase</keyword>